<dbReference type="SMART" id="SM00849">
    <property type="entry name" value="Lactamase_B"/>
    <property type="match status" value="1"/>
</dbReference>
<feature type="domain" description="Metallo-beta-lactamase" evidence="1">
    <location>
        <begin position="23"/>
        <end position="207"/>
    </location>
</feature>
<dbReference type="AlphaFoldDB" id="A0A381UDT5"/>
<dbReference type="SUPFAM" id="SSF56281">
    <property type="entry name" value="Metallo-hydrolase/oxidoreductase"/>
    <property type="match status" value="1"/>
</dbReference>
<organism evidence="2">
    <name type="scientific">marine metagenome</name>
    <dbReference type="NCBI Taxonomy" id="408172"/>
    <lineage>
        <taxon>unclassified sequences</taxon>
        <taxon>metagenomes</taxon>
        <taxon>ecological metagenomes</taxon>
    </lineage>
</organism>
<protein>
    <recommendedName>
        <fullName evidence="1">Metallo-beta-lactamase domain-containing protein</fullName>
    </recommendedName>
</protein>
<proteinExistence type="predicted"/>
<gene>
    <name evidence="2" type="ORF">METZ01_LOCUS77667</name>
</gene>
<dbReference type="PANTHER" id="PTHR42951">
    <property type="entry name" value="METALLO-BETA-LACTAMASE DOMAIN-CONTAINING"/>
    <property type="match status" value="1"/>
</dbReference>
<dbReference type="InterPro" id="IPR001279">
    <property type="entry name" value="Metallo-B-lactamas"/>
</dbReference>
<dbReference type="Pfam" id="PF00753">
    <property type="entry name" value="Lactamase_B"/>
    <property type="match status" value="1"/>
</dbReference>
<evidence type="ECO:0000313" key="2">
    <source>
        <dbReference type="EMBL" id="SVA24813.1"/>
    </source>
</evidence>
<dbReference type="InterPro" id="IPR036866">
    <property type="entry name" value="RibonucZ/Hydroxyglut_hydro"/>
</dbReference>
<dbReference type="Gene3D" id="3.60.15.10">
    <property type="entry name" value="Ribonuclease Z/Hydroxyacylglutathione hydrolase-like"/>
    <property type="match status" value="1"/>
</dbReference>
<dbReference type="CDD" id="cd16282">
    <property type="entry name" value="metallo-hydrolase-like_MBL-fold"/>
    <property type="match status" value="1"/>
</dbReference>
<accession>A0A381UDT5</accession>
<dbReference type="PANTHER" id="PTHR42951:SF4">
    <property type="entry name" value="ACYL-COENZYME A THIOESTERASE MBLAC2"/>
    <property type="match status" value="1"/>
</dbReference>
<sequence>MDYESGVIEVADGVYAWINENCATNAGFIVGDDGVILIDTLMTPTLASKLLTVVKDVTSKPIRFVVNTHFHGDHVYGNQYFLPAPILGHENCRIELDTKWDANLSRYWAREALRPELERINKTLPDVTFKDEMSIWLGNREIRMSYHGRAHSDSDILLYLPEEKVLFVGDLAVNKTIPAFPDGHISKWVDVLDKVETVEANTFVPGHGPVGGKEEFGEAKDLLKLLHNEIRAAFDDGKSEEQAAKDVNVGKFSVFANQDRIPQVVDMAYKAYRGELD</sequence>
<reference evidence="2" key="1">
    <citation type="submission" date="2018-05" db="EMBL/GenBank/DDBJ databases">
        <authorList>
            <person name="Lanie J.A."/>
            <person name="Ng W.-L."/>
            <person name="Kazmierczak K.M."/>
            <person name="Andrzejewski T.M."/>
            <person name="Davidsen T.M."/>
            <person name="Wayne K.J."/>
            <person name="Tettelin H."/>
            <person name="Glass J.I."/>
            <person name="Rusch D."/>
            <person name="Podicherti R."/>
            <person name="Tsui H.-C.T."/>
            <person name="Winkler M.E."/>
        </authorList>
    </citation>
    <scope>NUCLEOTIDE SEQUENCE</scope>
</reference>
<name>A0A381UDT5_9ZZZZ</name>
<dbReference type="InterPro" id="IPR050855">
    <property type="entry name" value="NDM-1-like"/>
</dbReference>
<evidence type="ECO:0000259" key="1">
    <source>
        <dbReference type="SMART" id="SM00849"/>
    </source>
</evidence>
<dbReference type="EMBL" id="UINC01005993">
    <property type="protein sequence ID" value="SVA24813.1"/>
    <property type="molecule type" value="Genomic_DNA"/>
</dbReference>